<evidence type="ECO:0000256" key="9">
    <source>
        <dbReference type="ARBA" id="ARBA00023180"/>
    </source>
</evidence>
<sequence>AYFPTCPLNSPPPQCSAPHLTVSRVCTDTQAFWGVHEGDHLTLPEFIHFFDYAPWRGMANIIMARKNLKKMIERANHTRATSGTYACLSFCSPTLGNLGDLAEGSRLSRSCIPSEPPEVTMLPKEPWSWANPTSSSTTRTSASPALNVTWLRTGQRGTVGVAESIFLPGTEFTFHRFHYLTFLPTPEDVYGCRVEHQGLDEPLLKHWGTDSLYQAQEPIQLPEMMEAVVCAGPG</sequence>
<gene>
    <name evidence="13" type="ORF">J0S82_011299</name>
</gene>
<keyword evidence="3" id="KW-0812">Transmembrane</keyword>
<comment type="caution">
    <text evidence="13">The sequence shown here is derived from an EMBL/GenBank/DDBJ whole genome shotgun (WGS) entry which is preliminary data.</text>
</comment>
<keyword evidence="8" id="KW-1015">Disulfide bond</keyword>
<dbReference type="PROSITE" id="PS00290">
    <property type="entry name" value="IG_MHC"/>
    <property type="match status" value="1"/>
</dbReference>
<keyword evidence="10" id="KW-0491">MHC II</keyword>
<dbReference type="GO" id="GO:0042613">
    <property type="term" value="C:MHC class II protein complex"/>
    <property type="evidence" value="ECO:0007669"/>
    <property type="project" value="UniProtKB-KW"/>
</dbReference>
<dbReference type="Pfam" id="PF00993">
    <property type="entry name" value="MHC_II_alpha"/>
    <property type="match status" value="1"/>
</dbReference>
<evidence type="ECO:0000256" key="11">
    <source>
        <dbReference type="RuleBase" id="RU004238"/>
    </source>
</evidence>
<evidence type="ECO:0000256" key="1">
    <source>
        <dbReference type="ARBA" id="ARBA00004479"/>
    </source>
</evidence>
<dbReference type="InterPro" id="IPR014745">
    <property type="entry name" value="MHC_II_a/b_N"/>
</dbReference>
<evidence type="ECO:0000256" key="5">
    <source>
        <dbReference type="ARBA" id="ARBA00022989"/>
    </source>
</evidence>
<dbReference type="GO" id="GO:0002504">
    <property type="term" value="P:antigen processing and presentation of peptide or polysaccharide antigen via MHC class II"/>
    <property type="evidence" value="ECO:0007669"/>
    <property type="project" value="UniProtKB-KW"/>
</dbReference>
<accession>A0A8J6DKY2</accession>
<dbReference type="PANTHER" id="PTHR19944:SF64">
    <property type="entry name" value="HLA CLASS II HISTOCOMPATIBILITY ANTIGEN, DP ALPHA 1 CHAIN"/>
    <property type="match status" value="1"/>
</dbReference>
<comment type="subcellular location">
    <subcellularLocation>
        <location evidence="1">Membrane</location>
        <topology evidence="1">Single-pass type I membrane protein</topology>
    </subcellularLocation>
</comment>
<dbReference type="Gene3D" id="3.10.320.10">
    <property type="entry name" value="Class II Histocompatibility Antigen, M Beta Chain, Chain B, domain 1"/>
    <property type="match status" value="1"/>
</dbReference>
<organism evidence="13 14">
    <name type="scientific">Galemys pyrenaicus</name>
    <name type="common">Iberian desman</name>
    <name type="synonym">Pyrenean desman</name>
    <dbReference type="NCBI Taxonomy" id="202257"/>
    <lineage>
        <taxon>Eukaryota</taxon>
        <taxon>Metazoa</taxon>
        <taxon>Chordata</taxon>
        <taxon>Craniata</taxon>
        <taxon>Vertebrata</taxon>
        <taxon>Euteleostomi</taxon>
        <taxon>Mammalia</taxon>
        <taxon>Eutheria</taxon>
        <taxon>Laurasiatheria</taxon>
        <taxon>Eulipotyphla</taxon>
        <taxon>Talpidae</taxon>
        <taxon>Galemys</taxon>
    </lineage>
</organism>
<evidence type="ECO:0000256" key="8">
    <source>
        <dbReference type="ARBA" id="ARBA00023157"/>
    </source>
</evidence>
<dbReference type="InterPro" id="IPR050160">
    <property type="entry name" value="MHC/Immunoglobulin"/>
</dbReference>
<evidence type="ECO:0000256" key="2">
    <source>
        <dbReference type="ARBA" id="ARBA00007394"/>
    </source>
</evidence>
<name>A0A8J6DKY2_GALPY</name>
<dbReference type="SUPFAM" id="SSF48726">
    <property type="entry name" value="Immunoglobulin"/>
    <property type="match status" value="1"/>
</dbReference>
<feature type="non-terminal residue" evidence="13">
    <location>
        <position position="1"/>
    </location>
</feature>
<dbReference type="InterPro" id="IPR011162">
    <property type="entry name" value="MHC_I/II-like_Ag-recog"/>
</dbReference>
<dbReference type="InterPro" id="IPR001003">
    <property type="entry name" value="MHC_II_a_N"/>
</dbReference>
<reference evidence="13" key="1">
    <citation type="journal article" date="2021" name="Evol. Appl.">
        <title>The genome of the Pyrenean desman and the effects of bottlenecks and inbreeding on the genomic landscape of an endangered species.</title>
        <authorList>
            <person name="Escoda L."/>
            <person name="Castresana J."/>
        </authorList>
    </citation>
    <scope>NUCLEOTIDE SEQUENCE</scope>
    <source>
        <strain evidence="13">IBE-C5619</strain>
    </source>
</reference>
<dbReference type="InterPro" id="IPR003006">
    <property type="entry name" value="Ig/MHC_CS"/>
</dbReference>
<evidence type="ECO:0000259" key="12">
    <source>
        <dbReference type="PROSITE" id="PS50835"/>
    </source>
</evidence>
<keyword evidence="4" id="KW-0391">Immunity</keyword>
<keyword evidence="9" id="KW-0325">Glycoprotein</keyword>
<dbReference type="InterPro" id="IPR013783">
    <property type="entry name" value="Ig-like_fold"/>
</dbReference>
<dbReference type="OrthoDB" id="8925804at2759"/>
<dbReference type="Pfam" id="PF07654">
    <property type="entry name" value="C1-set"/>
    <property type="match status" value="1"/>
</dbReference>
<dbReference type="InterPro" id="IPR036179">
    <property type="entry name" value="Ig-like_dom_sf"/>
</dbReference>
<evidence type="ECO:0000256" key="6">
    <source>
        <dbReference type="ARBA" id="ARBA00023130"/>
    </source>
</evidence>
<keyword evidence="5" id="KW-1133">Transmembrane helix</keyword>
<evidence type="ECO:0000256" key="4">
    <source>
        <dbReference type="ARBA" id="ARBA00022859"/>
    </source>
</evidence>
<keyword evidence="6" id="KW-1064">Adaptive immunity</keyword>
<dbReference type="SUPFAM" id="SSF54452">
    <property type="entry name" value="MHC antigen-recognition domain"/>
    <property type="match status" value="1"/>
</dbReference>
<evidence type="ECO:0000313" key="13">
    <source>
        <dbReference type="EMBL" id="KAG8512169.1"/>
    </source>
</evidence>
<dbReference type="EMBL" id="JAGFMF010011803">
    <property type="protein sequence ID" value="KAG8512169.1"/>
    <property type="molecule type" value="Genomic_DNA"/>
</dbReference>
<dbReference type="Proteomes" id="UP000700334">
    <property type="component" value="Unassembled WGS sequence"/>
</dbReference>
<dbReference type="InterPro" id="IPR007110">
    <property type="entry name" value="Ig-like_dom"/>
</dbReference>
<evidence type="ECO:0000313" key="14">
    <source>
        <dbReference type="Proteomes" id="UP000700334"/>
    </source>
</evidence>
<dbReference type="InterPro" id="IPR003597">
    <property type="entry name" value="Ig_C1-set"/>
</dbReference>
<dbReference type="Gene3D" id="2.60.40.10">
    <property type="entry name" value="Immunoglobulins"/>
    <property type="match status" value="1"/>
</dbReference>
<evidence type="ECO:0000256" key="3">
    <source>
        <dbReference type="ARBA" id="ARBA00022692"/>
    </source>
</evidence>
<feature type="domain" description="Ig-like" evidence="12">
    <location>
        <begin position="93"/>
        <end position="196"/>
    </location>
</feature>
<evidence type="ECO:0000256" key="10">
    <source>
        <dbReference type="ARBA" id="ARBA00023182"/>
    </source>
</evidence>
<dbReference type="GO" id="GO:0002250">
    <property type="term" value="P:adaptive immune response"/>
    <property type="evidence" value="ECO:0007669"/>
    <property type="project" value="UniProtKB-KW"/>
</dbReference>
<dbReference type="PANTHER" id="PTHR19944">
    <property type="entry name" value="MHC CLASS II-RELATED"/>
    <property type="match status" value="1"/>
</dbReference>
<dbReference type="SMART" id="SM00407">
    <property type="entry name" value="IGc1"/>
    <property type="match status" value="1"/>
</dbReference>
<evidence type="ECO:0000256" key="7">
    <source>
        <dbReference type="ARBA" id="ARBA00023136"/>
    </source>
</evidence>
<keyword evidence="7" id="KW-0472">Membrane</keyword>
<keyword evidence="14" id="KW-1185">Reference proteome</keyword>
<proteinExistence type="inferred from homology"/>
<protein>
    <submittedName>
        <fullName evidence="13">RLA class II histocompatibility antigen, DP alpha-1 chain</fullName>
    </submittedName>
</protein>
<dbReference type="PROSITE" id="PS50835">
    <property type="entry name" value="IG_LIKE"/>
    <property type="match status" value="1"/>
</dbReference>
<comment type="similarity">
    <text evidence="2 11">Belongs to the MHC class II family.</text>
</comment>
<dbReference type="AlphaFoldDB" id="A0A8J6DKY2"/>